<dbReference type="AlphaFoldDB" id="A0AAV5SLW6"/>
<reference evidence="2" key="1">
    <citation type="submission" date="2023-10" db="EMBL/GenBank/DDBJ databases">
        <title>Genome assembly of Pristionchus species.</title>
        <authorList>
            <person name="Yoshida K."/>
            <person name="Sommer R.J."/>
        </authorList>
    </citation>
    <scope>NUCLEOTIDE SEQUENCE</scope>
    <source>
        <strain evidence="2">RS0144</strain>
    </source>
</reference>
<gene>
    <name evidence="2" type="ORF">PENTCL1PPCAC_6135</name>
</gene>
<feature type="non-terminal residue" evidence="2">
    <location>
        <position position="1"/>
    </location>
</feature>
<comment type="caution">
    <text evidence="2">The sequence shown here is derived from an EMBL/GenBank/DDBJ whole genome shotgun (WGS) entry which is preliminary data.</text>
</comment>
<dbReference type="Proteomes" id="UP001432027">
    <property type="component" value="Unassembled WGS sequence"/>
</dbReference>
<feature type="signal peptide" evidence="1">
    <location>
        <begin position="1"/>
        <end position="19"/>
    </location>
</feature>
<name>A0AAV5SLW6_9BILA</name>
<evidence type="ECO:0000313" key="3">
    <source>
        <dbReference type="Proteomes" id="UP001432027"/>
    </source>
</evidence>
<keyword evidence="3" id="KW-1185">Reference proteome</keyword>
<proteinExistence type="predicted"/>
<protein>
    <submittedName>
        <fullName evidence="2">Uncharacterized protein</fullName>
    </submittedName>
</protein>
<dbReference type="EMBL" id="BTSX01000002">
    <property type="protein sequence ID" value="GMS83960.1"/>
    <property type="molecule type" value="Genomic_DNA"/>
</dbReference>
<evidence type="ECO:0000313" key="2">
    <source>
        <dbReference type="EMBL" id="GMS83960.1"/>
    </source>
</evidence>
<accession>A0AAV5SLW6</accession>
<evidence type="ECO:0000256" key="1">
    <source>
        <dbReference type="SAM" id="SignalP"/>
    </source>
</evidence>
<organism evidence="2 3">
    <name type="scientific">Pristionchus entomophagus</name>
    <dbReference type="NCBI Taxonomy" id="358040"/>
    <lineage>
        <taxon>Eukaryota</taxon>
        <taxon>Metazoa</taxon>
        <taxon>Ecdysozoa</taxon>
        <taxon>Nematoda</taxon>
        <taxon>Chromadorea</taxon>
        <taxon>Rhabditida</taxon>
        <taxon>Rhabditina</taxon>
        <taxon>Diplogasteromorpha</taxon>
        <taxon>Diplogasteroidea</taxon>
        <taxon>Neodiplogasteridae</taxon>
        <taxon>Pristionchus</taxon>
    </lineage>
</organism>
<feature type="chain" id="PRO_5043596325" evidence="1">
    <location>
        <begin position="20"/>
        <end position="87"/>
    </location>
</feature>
<sequence>TMDMRWSILILSLLGLSSTMSIYEAFYPDNPSEPYQGQTSQDEAATERALQFEIVPWKRSLDIPPFQLLQMARRRKCKGSSVFRINC</sequence>
<keyword evidence="1" id="KW-0732">Signal</keyword>